<reference evidence="1 2" key="1">
    <citation type="submission" date="2020-08" db="EMBL/GenBank/DDBJ databases">
        <title>Genomic Encyclopedia of Type Strains, Phase IV (KMG-IV): sequencing the most valuable type-strain genomes for metagenomic binning, comparative biology and taxonomic classification.</title>
        <authorList>
            <person name="Goeker M."/>
        </authorList>
    </citation>
    <scope>NUCLEOTIDE SEQUENCE [LARGE SCALE GENOMIC DNA]</scope>
    <source>
        <strain evidence="1 2">DSM 103725</strain>
    </source>
</reference>
<organism evidence="1 2">
    <name type="scientific">Algisphaera agarilytica</name>
    <dbReference type="NCBI Taxonomy" id="1385975"/>
    <lineage>
        <taxon>Bacteria</taxon>
        <taxon>Pseudomonadati</taxon>
        <taxon>Planctomycetota</taxon>
        <taxon>Phycisphaerae</taxon>
        <taxon>Phycisphaerales</taxon>
        <taxon>Phycisphaeraceae</taxon>
        <taxon>Algisphaera</taxon>
    </lineage>
</organism>
<keyword evidence="2" id="KW-1185">Reference proteome</keyword>
<dbReference type="Proteomes" id="UP000541810">
    <property type="component" value="Unassembled WGS sequence"/>
</dbReference>
<accession>A0A7X0LJC4</accession>
<comment type="caution">
    <text evidence="1">The sequence shown here is derived from an EMBL/GenBank/DDBJ whole genome shotgun (WGS) entry which is preliminary data.</text>
</comment>
<gene>
    <name evidence="1" type="ORF">HNQ40_000986</name>
</gene>
<dbReference type="CDD" id="cd14256">
    <property type="entry name" value="Dockerin_I"/>
    <property type="match status" value="1"/>
</dbReference>
<proteinExistence type="predicted"/>
<dbReference type="InterPro" id="IPR036439">
    <property type="entry name" value="Dockerin_dom_sf"/>
</dbReference>
<dbReference type="EMBL" id="JACHGY010000001">
    <property type="protein sequence ID" value="MBB6429180.1"/>
    <property type="molecule type" value="Genomic_DNA"/>
</dbReference>
<dbReference type="PROSITE" id="PS00018">
    <property type="entry name" value="EF_HAND_1"/>
    <property type="match status" value="1"/>
</dbReference>
<dbReference type="InterPro" id="IPR018247">
    <property type="entry name" value="EF_Hand_1_Ca_BS"/>
</dbReference>
<dbReference type="RefSeq" id="WP_184676767.1">
    <property type="nucleotide sequence ID" value="NZ_JACHGY010000001.1"/>
</dbReference>
<dbReference type="GO" id="GO:0000272">
    <property type="term" value="P:polysaccharide catabolic process"/>
    <property type="evidence" value="ECO:0007669"/>
    <property type="project" value="InterPro"/>
</dbReference>
<sequence>MFESRSMVCGLLACGVSVSAMGQSQWVSQGQTGLLYQMDSRGDRVLDYSAAGYMGGVALPDPLSLVDASRIVDLTPISGDNLAQIRAAIQQVSGMSQQANGYRGIVRFAPGQYDISNSLRIESSGVVLLGAGDGANPASNTILRSTSTNDIDIIDVGDRDASNDISRVGSPINILDKVVPAGATSLRVADASGFSAGDWVNVKHTPTQAWFDAVGVNDPEWNTSNDRFTTQHERRITRVEGDRVFFHAPISHSIDSRLAQGTVEFYSDDRVDHVGIANIRGTSVYNAAETGTASGRPIFTDEDHARTFIAFNHAEESWATGVTGQHLISSAVSVGVVSRSITVEDATYIDPVSQVTGGRRYAFNTQGGLVLMKDLEADSARRAFINNSTFNGFNRGPNVFLDGEGTNSFVRSGPHAGYSTGALYDNISDDGGFEARKASSPSVHGWRGAHTVVWNSAASEFQIANPPFARNFLIGSEGALSSSTTASGATLDSHGQRIAFNDPDNPLDSLYVQQLLEQQRNPNIEKREYWLGDFDQFEVDGPGSADDLYVDADWRTQVENITGWRSGMPLVGTDDEGINRLIPFSFQYELAPDEEVVSAVLTLATRRLGSHSDNDTLFLDGLTESHQLLFGSQEAWGMMFDDDIQVVSIELLGDIDFMQDGLFNVLVSDDRPVDWAHLQLSVATITDILLGDYNGNGIVDAADYTVWQDSFGSTTDLAADGNGNGVIDAADFTIWQDNFGNTQAAPTSNIPEPTSAATIIAVFALAGYRQR</sequence>
<evidence type="ECO:0000313" key="1">
    <source>
        <dbReference type="EMBL" id="MBB6429180.1"/>
    </source>
</evidence>
<dbReference type="Gene3D" id="1.10.1330.10">
    <property type="entry name" value="Dockerin domain"/>
    <property type="match status" value="1"/>
</dbReference>
<protein>
    <submittedName>
        <fullName evidence="1">Uncharacterized protein</fullName>
    </submittedName>
</protein>
<dbReference type="AlphaFoldDB" id="A0A7X0LJC4"/>
<name>A0A7X0LJC4_9BACT</name>
<evidence type="ECO:0000313" key="2">
    <source>
        <dbReference type="Proteomes" id="UP000541810"/>
    </source>
</evidence>
<dbReference type="SUPFAM" id="SSF63446">
    <property type="entry name" value="Type I dockerin domain"/>
    <property type="match status" value="1"/>
</dbReference>